<accession>A0A4Q7YSQ5</accession>
<sequence>MLSRAEMNKTKMRGAVLLWGTMAGVLWIGRSLSPYAAEGQAVRAQSPEMNAHIEAGNTQFQQKCAFCHGRDAGGGESGPDLTRSKLVQDDVNGNKIAELVRTGRPGKMPPFDLADPDMKDLVAFIHAQQQKAVSAGQRKGVDVSDLQTGNVTAGKQYFEGAGTCSKCHSATGDLAHIATKYQGLKLEQHMLYPHEAKSTATVTLPSGESLRGQVEYHDEFTLGIFLADGTYRSWPVNRIKYKIDAPHEAHAELLSKYTDDDIHNLMAYLQTLR</sequence>
<dbReference type="GO" id="GO:0046872">
    <property type="term" value="F:metal ion binding"/>
    <property type="evidence" value="ECO:0007669"/>
    <property type="project" value="UniProtKB-KW"/>
</dbReference>
<dbReference type="GO" id="GO:0009055">
    <property type="term" value="F:electron transfer activity"/>
    <property type="evidence" value="ECO:0007669"/>
    <property type="project" value="InterPro"/>
</dbReference>
<evidence type="ECO:0000313" key="9">
    <source>
        <dbReference type="Proteomes" id="UP000292958"/>
    </source>
</evidence>
<dbReference type="GO" id="GO:0020037">
    <property type="term" value="F:heme binding"/>
    <property type="evidence" value="ECO:0007669"/>
    <property type="project" value="InterPro"/>
</dbReference>
<dbReference type="InterPro" id="IPR051811">
    <property type="entry name" value="Cytochrome_c550/c551-like"/>
</dbReference>
<dbReference type="PANTHER" id="PTHR37823">
    <property type="entry name" value="CYTOCHROME C-553-LIKE"/>
    <property type="match status" value="1"/>
</dbReference>
<dbReference type="Proteomes" id="UP000292958">
    <property type="component" value="Unassembled WGS sequence"/>
</dbReference>
<dbReference type="Pfam" id="PF13442">
    <property type="entry name" value="Cytochrome_CBB3"/>
    <property type="match status" value="1"/>
</dbReference>
<keyword evidence="9" id="KW-1185">Reference proteome</keyword>
<dbReference type="InterPro" id="IPR009056">
    <property type="entry name" value="Cyt_c-like_dom"/>
</dbReference>
<keyword evidence="1" id="KW-0813">Transport</keyword>
<dbReference type="SUPFAM" id="SSF46626">
    <property type="entry name" value="Cytochrome c"/>
    <property type="match status" value="2"/>
</dbReference>
<proteinExistence type="predicted"/>
<evidence type="ECO:0000256" key="6">
    <source>
        <dbReference type="PROSITE-ProRule" id="PRU00433"/>
    </source>
</evidence>
<evidence type="ECO:0000256" key="1">
    <source>
        <dbReference type="ARBA" id="ARBA00022448"/>
    </source>
</evidence>
<dbReference type="AlphaFoldDB" id="A0A4Q7YSQ5"/>
<evidence type="ECO:0000256" key="3">
    <source>
        <dbReference type="ARBA" id="ARBA00022723"/>
    </source>
</evidence>
<evidence type="ECO:0000259" key="7">
    <source>
        <dbReference type="PROSITE" id="PS51007"/>
    </source>
</evidence>
<dbReference type="Gene3D" id="1.10.760.10">
    <property type="entry name" value="Cytochrome c-like domain"/>
    <property type="match status" value="1"/>
</dbReference>
<keyword evidence="4" id="KW-0249">Electron transport</keyword>
<keyword evidence="3 6" id="KW-0479">Metal-binding</keyword>
<evidence type="ECO:0000313" key="8">
    <source>
        <dbReference type="EMBL" id="RZU39939.1"/>
    </source>
</evidence>
<keyword evidence="5 6" id="KW-0408">Iron</keyword>
<evidence type="ECO:0000256" key="4">
    <source>
        <dbReference type="ARBA" id="ARBA00022982"/>
    </source>
</evidence>
<comment type="caution">
    <text evidence="8">The sequence shown here is derived from an EMBL/GenBank/DDBJ whole genome shotgun (WGS) entry which is preliminary data.</text>
</comment>
<dbReference type="EMBL" id="SHKW01000001">
    <property type="protein sequence ID" value="RZU39939.1"/>
    <property type="molecule type" value="Genomic_DNA"/>
</dbReference>
<evidence type="ECO:0000256" key="2">
    <source>
        <dbReference type="ARBA" id="ARBA00022617"/>
    </source>
</evidence>
<reference evidence="8 9" key="1">
    <citation type="submission" date="2019-02" db="EMBL/GenBank/DDBJ databases">
        <title>Genomic Encyclopedia of Archaeal and Bacterial Type Strains, Phase II (KMG-II): from individual species to whole genera.</title>
        <authorList>
            <person name="Goeker M."/>
        </authorList>
    </citation>
    <scope>NUCLEOTIDE SEQUENCE [LARGE SCALE GENOMIC DNA]</scope>
    <source>
        <strain evidence="8 9">DSM 18101</strain>
    </source>
</reference>
<dbReference type="InterPro" id="IPR036909">
    <property type="entry name" value="Cyt_c-like_dom_sf"/>
</dbReference>
<evidence type="ECO:0000256" key="5">
    <source>
        <dbReference type="ARBA" id="ARBA00023004"/>
    </source>
</evidence>
<dbReference type="PROSITE" id="PS51007">
    <property type="entry name" value="CYTC"/>
    <property type="match status" value="2"/>
</dbReference>
<protein>
    <submittedName>
        <fullName evidence="8">Cytochrome c oxidase cbb3-type subunit 3</fullName>
    </submittedName>
</protein>
<gene>
    <name evidence="8" type="ORF">BDD14_1347</name>
</gene>
<feature type="domain" description="Cytochrome c" evidence="7">
    <location>
        <begin position="51"/>
        <end position="129"/>
    </location>
</feature>
<name>A0A4Q7YSQ5_9BACT</name>
<feature type="domain" description="Cytochrome c" evidence="7">
    <location>
        <begin position="149"/>
        <end position="273"/>
    </location>
</feature>
<keyword evidence="2 6" id="KW-0349">Heme</keyword>
<dbReference type="Pfam" id="PF00034">
    <property type="entry name" value="Cytochrom_C"/>
    <property type="match status" value="1"/>
</dbReference>
<organism evidence="8 9">
    <name type="scientific">Edaphobacter modestus</name>
    <dbReference type="NCBI Taxonomy" id="388466"/>
    <lineage>
        <taxon>Bacteria</taxon>
        <taxon>Pseudomonadati</taxon>
        <taxon>Acidobacteriota</taxon>
        <taxon>Terriglobia</taxon>
        <taxon>Terriglobales</taxon>
        <taxon>Acidobacteriaceae</taxon>
        <taxon>Edaphobacter</taxon>
    </lineage>
</organism>